<dbReference type="PANTHER" id="PTHR12112:SF22">
    <property type="entry name" value="MANGANESE-DEPENDENT INORGANIC PYROPHOSPHATASE-RELATED"/>
    <property type="match status" value="1"/>
</dbReference>
<keyword evidence="5" id="KW-0464">Manganese</keyword>
<dbReference type="NCBIfam" id="NF003877">
    <property type="entry name" value="PRK05427.1"/>
    <property type="match status" value="1"/>
</dbReference>
<evidence type="ECO:0000256" key="8">
    <source>
        <dbReference type="SAM" id="SignalP"/>
    </source>
</evidence>
<protein>
    <recommendedName>
        <fullName evidence="2">inorganic diphosphatase</fullName>
        <ecNumber evidence="2">3.6.1.1</ecNumber>
    </recommendedName>
    <alternativeName>
        <fullName evidence="6">Pyrophosphate phospho-hydrolase</fullName>
    </alternativeName>
</protein>
<dbReference type="GO" id="GO:0005737">
    <property type="term" value="C:cytoplasm"/>
    <property type="evidence" value="ECO:0007669"/>
    <property type="project" value="InterPro"/>
</dbReference>
<keyword evidence="4" id="KW-0378">Hydrolase</keyword>
<reference evidence="10 11" key="1">
    <citation type="journal article" date="2024" name="Science">
        <title>Giant polyketide synthase enzymes in the biosynthesis of giant marine polyether toxins.</title>
        <authorList>
            <person name="Fallon T.R."/>
            <person name="Shende V.V."/>
            <person name="Wierzbicki I.H."/>
            <person name="Pendleton A.L."/>
            <person name="Watervoot N.F."/>
            <person name="Auber R.P."/>
            <person name="Gonzalez D.J."/>
            <person name="Wisecaver J.H."/>
            <person name="Moore B.S."/>
        </authorList>
    </citation>
    <scope>NUCLEOTIDE SEQUENCE [LARGE SCALE GENOMIC DNA]</scope>
    <source>
        <strain evidence="10 11">12B1</strain>
    </source>
</reference>
<feature type="chain" id="PRO_5044306181" description="inorganic diphosphatase" evidence="8">
    <location>
        <begin position="18"/>
        <end position="361"/>
    </location>
</feature>
<dbReference type="InterPro" id="IPR001667">
    <property type="entry name" value="DDH_dom"/>
</dbReference>
<dbReference type="SUPFAM" id="SSF64182">
    <property type="entry name" value="DHH phosphoesterases"/>
    <property type="match status" value="1"/>
</dbReference>
<dbReference type="AlphaFoldDB" id="A0AB34JAU1"/>
<accession>A0AB34JAU1</accession>
<keyword evidence="8" id="KW-0732">Signal</keyword>
<evidence type="ECO:0000256" key="4">
    <source>
        <dbReference type="ARBA" id="ARBA00022801"/>
    </source>
</evidence>
<comment type="caution">
    <text evidence="10">The sequence shown here is derived from an EMBL/GenBank/DDBJ whole genome shotgun (WGS) entry which is preliminary data.</text>
</comment>
<dbReference type="InterPro" id="IPR038222">
    <property type="entry name" value="DHHA2_dom_sf"/>
</dbReference>
<dbReference type="GO" id="GO:0046872">
    <property type="term" value="F:metal ion binding"/>
    <property type="evidence" value="ECO:0007669"/>
    <property type="project" value="UniProtKB-KW"/>
</dbReference>
<keyword evidence="3" id="KW-0479">Metal-binding</keyword>
<evidence type="ECO:0000259" key="9">
    <source>
        <dbReference type="SMART" id="SM01131"/>
    </source>
</evidence>
<feature type="domain" description="DHHA2" evidence="9">
    <location>
        <begin position="198"/>
        <end position="326"/>
    </location>
</feature>
<evidence type="ECO:0000256" key="6">
    <source>
        <dbReference type="ARBA" id="ARBA00032535"/>
    </source>
</evidence>
<dbReference type="GO" id="GO:0004427">
    <property type="term" value="F:inorganic diphosphate phosphatase activity"/>
    <property type="evidence" value="ECO:0007669"/>
    <property type="project" value="UniProtKB-EC"/>
</dbReference>
<evidence type="ECO:0000256" key="2">
    <source>
        <dbReference type="ARBA" id="ARBA00012146"/>
    </source>
</evidence>
<feature type="signal peptide" evidence="8">
    <location>
        <begin position="1"/>
        <end position="17"/>
    </location>
</feature>
<evidence type="ECO:0000313" key="10">
    <source>
        <dbReference type="EMBL" id="KAL1515520.1"/>
    </source>
</evidence>
<dbReference type="SMART" id="SM01131">
    <property type="entry name" value="DHHA2"/>
    <property type="match status" value="1"/>
</dbReference>
<dbReference type="PANTHER" id="PTHR12112">
    <property type="entry name" value="BNIP - RELATED"/>
    <property type="match status" value="1"/>
</dbReference>
<dbReference type="EMBL" id="JBGBPQ010000011">
    <property type="protein sequence ID" value="KAL1515520.1"/>
    <property type="molecule type" value="Genomic_DNA"/>
</dbReference>
<name>A0AB34JAU1_PRYPA</name>
<evidence type="ECO:0000256" key="3">
    <source>
        <dbReference type="ARBA" id="ARBA00022723"/>
    </source>
</evidence>
<dbReference type="Proteomes" id="UP001515480">
    <property type="component" value="Unassembled WGS sequence"/>
</dbReference>
<dbReference type="Pfam" id="PF02833">
    <property type="entry name" value="DHHA2"/>
    <property type="match status" value="1"/>
</dbReference>
<evidence type="ECO:0000313" key="11">
    <source>
        <dbReference type="Proteomes" id="UP001515480"/>
    </source>
</evidence>
<comment type="catalytic activity">
    <reaction evidence="7">
        <text>diphosphate + H2O = 2 phosphate + H(+)</text>
        <dbReference type="Rhea" id="RHEA:24576"/>
        <dbReference type="ChEBI" id="CHEBI:15377"/>
        <dbReference type="ChEBI" id="CHEBI:15378"/>
        <dbReference type="ChEBI" id="CHEBI:33019"/>
        <dbReference type="ChEBI" id="CHEBI:43474"/>
        <dbReference type="EC" id="3.6.1.1"/>
    </reaction>
</comment>
<proteinExistence type="predicted"/>
<dbReference type="Gene3D" id="3.90.1640.10">
    <property type="entry name" value="inorganic pyrophosphatase (n-terminal core)"/>
    <property type="match status" value="1"/>
</dbReference>
<keyword evidence="11" id="KW-1185">Reference proteome</keyword>
<dbReference type="Gene3D" id="3.10.310.20">
    <property type="entry name" value="DHHA2 domain"/>
    <property type="match status" value="1"/>
</dbReference>
<gene>
    <name evidence="10" type="ORF">AB1Y20_002142</name>
</gene>
<evidence type="ECO:0000256" key="1">
    <source>
        <dbReference type="ARBA" id="ARBA00001936"/>
    </source>
</evidence>
<comment type="cofactor">
    <cofactor evidence="1">
        <name>Mn(2+)</name>
        <dbReference type="ChEBI" id="CHEBI:29035"/>
    </cofactor>
</comment>
<dbReference type="EC" id="3.6.1.1" evidence="2"/>
<organism evidence="10 11">
    <name type="scientific">Prymnesium parvum</name>
    <name type="common">Toxic golden alga</name>
    <dbReference type="NCBI Taxonomy" id="97485"/>
    <lineage>
        <taxon>Eukaryota</taxon>
        <taxon>Haptista</taxon>
        <taxon>Haptophyta</taxon>
        <taxon>Prymnesiophyceae</taxon>
        <taxon>Prymnesiales</taxon>
        <taxon>Prymnesiaceae</taxon>
        <taxon>Prymnesium</taxon>
    </lineage>
</organism>
<sequence length="361" mass="39222">MLARLLAACLALGLARAAVSPVSVFGHKIPDTDAICAAIVYSWELECRGIPAKAFRLGELNPETAYVLRALKVEVPALLESVDAHDTVAIVDTSNPAELLDNVEKAQVHSIVDHHKFCGLKTSAPLEADIRPLCSTGSILYARAKAAGRKVPPQMAALMLSCILSDSLEFRSPTTTELDKQYAAELAKLARLDLHAHAEAMLEAKAEVGHLSPAELVMMDSKVFEIGGKKLRISVIETTKPDKVLQFSNELKEAMITMREQQQLDDIILLVVDILQERSVFVSSSESATKLVERAWQCSVGPDGTAILANVLSRKKQIVPAFESAAAGAPPIRLESNDRVEPERAAPRREGFLHKVRAGLR</sequence>
<dbReference type="InterPro" id="IPR038763">
    <property type="entry name" value="DHH_sf"/>
</dbReference>
<dbReference type="Pfam" id="PF01368">
    <property type="entry name" value="DHH"/>
    <property type="match status" value="1"/>
</dbReference>
<evidence type="ECO:0000256" key="7">
    <source>
        <dbReference type="ARBA" id="ARBA00047820"/>
    </source>
</evidence>
<evidence type="ECO:0000256" key="5">
    <source>
        <dbReference type="ARBA" id="ARBA00023211"/>
    </source>
</evidence>
<dbReference type="InterPro" id="IPR004097">
    <property type="entry name" value="DHHA2"/>
</dbReference>